<accession>A0A3L6DEL3</accession>
<dbReference type="PANTHER" id="PTHR33710">
    <property type="entry name" value="BNAC02G09200D PROTEIN"/>
    <property type="match status" value="1"/>
</dbReference>
<protein>
    <recommendedName>
        <fullName evidence="1">Endonuclease/exonuclease/phosphatase domain-containing protein</fullName>
    </recommendedName>
</protein>
<dbReference type="SUPFAM" id="SSF56219">
    <property type="entry name" value="DNase I-like"/>
    <property type="match status" value="1"/>
</dbReference>
<gene>
    <name evidence="2" type="ORF">Zm00014a_024860</name>
</gene>
<comment type="caution">
    <text evidence="2">The sequence shown here is derived from an EMBL/GenBank/DDBJ whole genome shotgun (WGS) entry which is preliminary data.</text>
</comment>
<dbReference type="PANTHER" id="PTHR33710:SF72">
    <property type="entry name" value="OS04G0204200 PROTEIN"/>
    <property type="match status" value="1"/>
</dbReference>
<dbReference type="GO" id="GO:0003824">
    <property type="term" value="F:catalytic activity"/>
    <property type="evidence" value="ECO:0007669"/>
    <property type="project" value="InterPro"/>
</dbReference>
<name>A0A3L6DEL3_MAIZE</name>
<proteinExistence type="predicted"/>
<evidence type="ECO:0000259" key="1">
    <source>
        <dbReference type="Pfam" id="PF03372"/>
    </source>
</evidence>
<dbReference type="InterPro" id="IPR005135">
    <property type="entry name" value="Endo/exonuclease/phosphatase"/>
</dbReference>
<dbReference type="InterPro" id="IPR036691">
    <property type="entry name" value="Endo/exonu/phosph_ase_sf"/>
</dbReference>
<organism evidence="2">
    <name type="scientific">Zea mays</name>
    <name type="common">Maize</name>
    <dbReference type="NCBI Taxonomy" id="4577"/>
    <lineage>
        <taxon>Eukaryota</taxon>
        <taxon>Viridiplantae</taxon>
        <taxon>Streptophyta</taxon>
        <taxon>Embryophyta</taxon>
        <taxon>Tracheophyta</taxon>
        <taxon>Spermatophyta</taxon>
        <taxon>Magnoliopsida</taxon>
        <taxon>Liliopsida</taxon>
        <taxon>Poales</taxon>
        <taxon>Poaceae</taxon>
        <taxon>PACMAD clade</taxon>
        <taxon>Panicoideae</taxon>
        <taxon>Andropogonodae</taxon>
        <taxon>Andropogoneae</taxon>
        <taxon>Tripsacinae</taxon>
        <taxon>Zea</taxon>
    </lineage>
</organism>
<reference evidence="2" key="1">
    <citation type="journal article" date="2018" name="Nat. Genet.">
        <title>Extensive intraspecific gene order and gene structural variations between Mo17 and other maize genomes.</title>
        <authorList>
            <person name="Sun S."/>
            <person name="Zhou Y."/>
            <person name="Chen J."/>
            <person name="Shi J."/>
            <person name="Zhao H."/>
            <person name="Zhao H."/>
            <person name="Song W."/>
            <person name="Zhang M."/>
            <person name="Cui Y."/>
            <person name="Dong X."/>
            <person name="Liu H."/>
            <person name="Ma X."/>
            <person name="Jiao Y."/>
            <person name="Wang B."/>
            <person name="Wei X."/>
            <person name="Stein J.C."/>
            <person name="Glaubitz J.C."/>
            <person name="Lu F."/>
            <person name="Yu G."/>
            <person name="Liang C."/>
            <person name="Fengler K."/>
            <person name="Li B."/>
            <person name="Rafalski A."/>
            <person name="Schnable P.S."/>
            <person name="Ware D.H."/>
            <person name="Buckler E.S."/>
            <person name="Lai J."/>
        </authorList>
    </citation>
    <scope>NUCLEOTIDE SEQUENCE [LARGE SCALE GENOMIC DNA]</scope>
    <source>
        <tissue evidence="2">Seedling</tissue>
    </source>
</reference>
<dbReference type="EMBL" id="NCVQ01000010">
    <property type="protein sequence ID" value="PWZ06939.1"/>
    <property type="molecule type" value="Genomic_DNA"/>
</dbReference>
<evidence type="ECO:0000313" key="2">
    <source>
        <dbReference type="EMBL" id="PWZ06939.1"/>
    </source>
</evidence>
<sequence>MSFNWVSSEPNGRSGGLLFGFNSDTVDIISHNCGKFLISSIISHKEKNFSWKFLNVYGAAQEVNKRDFLCELASFCHNSSVPLLIGGDFNIIRRESDKNKPGGTNKWSFLFNAIIEQHGLIELDLVGRQYTWSNNRLDPTFEKLDRFLVSPEWDLAYRNVIPLMS</sequence>
<dbReference type="Pfam" id="PF03372">
    <property type="entry name" value="Exo_endo_phos"/>
    <property type="match status" value="1"/>
</dbReference>
<dbReference type="Gene3D" id="3.60.10.10">
    <property type="entry name" value="Endonuclease/exonuclease/phosphatase"/>
    <property type="match status" value="1"/>
</dbReference>
<feature type="domain" description="Endonuclease/exonuclease/phosphatase" evidence="1">
    <location>
        <begin position="9"/>
        <end position="156"/>
    </location>
</feature>
<dbReference type="Proteomes" id="UP000251960">
    <property type="component" value="Chromosome 9"/>
</dbReference>
<dbReference type="AlphaFoldDB" id="A0A3L6DEL3"/>